<evidence type="ECO:0000256" key="4">
    <source>
        <dbReference type="ARBA" id="ARBA00022692"/>
    </source>
</evidence>
<dbReference type="InterPro" id="IPR050366">
    <property type="entry name" value="BP-dependent_transpt_permease"/>
</dbReference>
<evidence type="ECO:0000313" key="9">
    <source>
        <dbReference type="EMBL" id="SHF45117.1"/>
    </source>
</evidence>
<dbReference type="RefSeq" id="WP_027307664.1">
    <property type="nucleotide sequence ID" value="NZ_FQVG01000081.1"/>
</dbReference>
<keyword evidence="3" id="KW-1003">Cell membrane</keyword>
<feature type="transmembrane region" description="Helical" evidence="7">
    <location>
        <begin position="38"/>
        <end position="59"/>
    </location>
</feature>
<feature type="transmembrane region" description="Helical" evidence="7">
    <location>
        <begin position="142"/>
        <end position="161"/>
    </location>
</feature>
<dbReference type="InterPro" id="IPR025966">
    <property type="entry name" value="OppC_N"/>
</dbReference>
<dbReference type="NCBIfam" id="NF045476">
    <property type="entry name" value="Opp4C"/>
    <property type="match status" value="1"/>
</dbReference>
<keyword evidence="5 7" id="KW-1133">Transmembrane helix</keyword>
<keyword evidence="2 7" id="KW-0813">Transport</keyword>
<evidence type="ECO:0000313" key="10">
    <source>
        <dbReference type="Proteomes" id="UP000184423"/>
    </source>
</evidence>
<feature type="domain" description="ABC transmembrane type-1" evidence="8">
    <location>
        <begin position="103"/>
        <end position="301"/>
    </location>
</feature>
<keyword evidence="4 7" id="KW-0812">Transmembrane</keyword>
<dbReference type="InterPro" id="IPR053523">
    <property type="entry name" value="Oligopeptide_permease_AppC"/>
</dbReference>
<protein>
    <submittedName>
        <fullName evidence="9">Peptide/nickel transport system permease protein</fullName>
    </submittedName>
</protein>
<dbReference type="PANTHER" id="PTHR43386">
    <property type="entry name" value="OLIGOPEPTIDE TRANSPORT SYSTEM PERMEASE PROTEIN APPC"/>
    <property type="match status" value="1"/>
</dbReference>
<dbReference type="EMBL" id="FQVG01000081">
    <property type="protein sequence ID" value="SHF45117.1"/>
    <property type="molecule type" value="Genomic_DNA"/>
</dbReference>
<dbReference type="InterPro" id="IPR000515">
    <property type="entry name" value="MetI-like"/>
</dbReference>
<evidence type="ECO:0000259" key="8">
    <source>
        <dbReference type="PROSITE" id="PS50928"/>
    </source>
</evidence>
<dbReference type="Pfam" id="PF12911">
    <property type="entry name" value="OppC_N"/>
    <property type="match status" value="1"/>
</dbReference>
<feature type="transmembrane region" description="Helical" evidence="7">
    <location>
        <begin position="173"/>
        <end position="192"/>
    </location>
</feature>
<feature type="transmembrane region" description="Helical" evidence="7">
    <location>
        <begin position="283"/>
        <end position="304"/>
    </location>
</feature>
<proteinExistence type="inferred from homology"/>
<reference evidence="10" key="1">
    <citation type="submission" date="2016-11" db="EMBL/GenBank/DDBJ databases">
        <authorList>
            <person name="Varghese N."/>
            <person name="Submissions S."/>
        </authorList>
    </citation>
    <scope>NUCLEOTIDE SEQUENCE [LARGE SCALE GENOMIC DNA]</scope>
    <source>
        <strain evidence="10">DSM 10124</strain>
    </source>
</reference>
<dbReference type="AlphaFoldDB" id="A0A1M5BS66"/>
<evidence type="ECO:0000256" key="6">
    <source>
        <dbReference type="ARBA" id="ARBA00023136"/>
    </source>
</evidence>
<sequence length="314" mass="35120">MAELKKNTNKNVELKGAKKEDIMSPWKVVKHRLRRNKLAMVGLYTLLFMIILAIFGPIVQKYVFGITMEKIDLYNISAPPSLKHPLGTDEVGRDILTRLMYGGRISLTVGIVAVSISVVIGSIIGGISGYYGGVVDGIIMRLVDIFMCFPFFPLLLMLAAVLSDYKVDPKYRIYFVMIIIGILSWTGLARIVRGQILSLREQEFMQAAEALGLRDRRKIFRHLLPNTFASIIVSATLGIGSAILSESALSYLGLGVTPPYPSWGQMVQVATDYYVMQYEYWKWIPPGVCIFLTVMAINLFGDGLRDALDPKLKR</sequence>
<dbReference type="Proteomes" id="UP000184423">
    <property type="component" value="Unassembled WGS sequence"/>
</dbReference>
<name>A0A1M5BS66_9CLOT</name>
<dbReference type="SUPFAM" id="SSF161098">
    <property type="entry name" value="MetI-like"/>
    <property type="match status" value="1"/>
</dbReference>
<dbReference type="Gene3D" id="1.10.3720.10">
    <property type="entry name" value="MetI-like"/>
    <property type="match status" value="1"/>
</dbReference>
<evidence type="ECO:0000256" key="1">
    <source>
        <dbReference type="ARBA" id="ARBA00004651"/>
    </source>
</evidence>
<keyword evidence="6 7" id="KW-0472">Membrane</keyword>
<evidence type="ECO:0000256" key="2">
    <source>
        <dbReference type="ARBA" id="ARBA00022448"/>
    </source>
</evidence>
<comment type="subcellular location">
    <subcellularLocation>
        <location evidence="1 7">Cell membrane</location>
        <topology evidence="1 7">Multi-pass membrane protein</topology>
    </subcellularLocation>
</comment>
<dbReference type="Pfam" id="PF00528">
    <property type="entry name" value="BPD_transp_1"/>
    <property type="match status" value="1"/>
</dbReference>
<feature type="transmembrane region" description="Helical" evidence="7">
    <location>
        <begin position="105"/>
        <end position="130"/>
    </location>
</feature>
<dbReference type="PROSITE" id="PS50928">
    <property type="entry name" value="ABC_TM1"/>
    <property type="match status" value="1"/>
</dbReference>
<dbReference type="PANTHER" id="PTHR43386:SF1">
    <property type="entry name" value="D,D-DIPEPTIDE TRANSPORT SYSTEM PERMEASE PROTEIN DDPC-RELATED"/>
    <property type="match status" value="1"/>
</dbReference>
<organism evidence="9 10">
    <name type="scientific">Caloramator proteoclasticus DSM 10124</name>
    <dbReference type="NCBI Taxonomy" id="1121262"/>
    <lineage>
        <taxon>Bacteria</taxon>
        <taxon>Bacillati</taxon>
        <taxon>Bacillota</taxon>
        <taxon>Clostridia</taxon>
        <taxon>Eubacteriales</taxon>
        <taxon>Clostridiaceae</taxon>
        <taxon>Caloramator</taxon>
    </lineage>
</organism>
<accession>A0A1M5BS66</accession>
<evidence type="ECO:0000256" key="3">
    <source>
        <dbReference type="ARBA" id="ARBA00022475"/>
    </source>
</evidence>
<dbReference type="CDD" id="cd06261">
    <property type="entry name" value="TM_PBP2"/>
    <property type="match status" value="1"/>
</dbReference>
<dbReference type="GO" id="GO:0055085">
    <property type="term" value="P:transmembrane transport"/>
    <property type="evidence" value="ECO:0007669"/>
    <property type="project" value="InterPro"/>
</dbReference>
<comment type="similarity">
    <text evidence="7">Belongs to the binding-protein-dependent transport system permease family.</text>
</comment>
<dbReference type="InterPro" id="IPR035906">
    <property type="entry name" value="MetI-like_sf"/>
</dbReference>
<evidence type="ECO:0000256" key="5">
    <source>
        <dbReference type="ARBA" id="ARBA00022989"/>
    </source>
</evidence>
<keyword evidence="10" id="KW-1185">Reference proteome</keyword>
<evidence type="ECO:0000256" key="7">
    <source>
        <dbReference type="RuleBase" id="RU363032"/>
    </source>
</evidence>
<dbReference type="GO" id="GO:0005886">
    <property type="term" value="C:plasma membrane"/>
    <property type="evidence" value="ECO:0007669"/>
    <property type="project" value="UniProtKB-SubCell"/>
</dbReference>
<gene>
    <name evidence="9" type="ORF">SAMN02746091_02556</name>
</gene>
<feature type="transmembrane region" description="Helical" evidence="7">
    <location>
        <begin position="223"/>
        <end position="244"/>
    </location>
</feature>